<dbReference type="Proteomes" id="UP000243515">
    <property type="component" value="Unassembled WGS sequence"/>
</dbReference>
<evidence type="ECO:0000313" key="2">
    <source>
        <dbReference type="Proteomes" id="UP000243515"/>
    </source>
</evidence>
<protein>
    <submittedName>
        <fullName evidence="1">Uncharacterized protein</fullName>
    </submittedName>
</protein>
<dbReference type="OrthoDB" id="1046782at2759"/>
<gene>
    <name evidence="1" type="ORF">Egran_02996</name>
</gene>
<dbReference type="AlphaFoldDB" id="A0A232LYP6"/>
<reference evidence="1 2" key="1">
    <citation type="journal article" date="2015" name="Environ. Microbiol.">
        <title>Metagenome sequence of Elaphomyces granulatus from sporocarp tissue reveals Ascomycota ectomycorrhizal fingerprints of genome expansion and a Proteobacteria-rich microbiome.</title>
        <authorList>
            <person name="Quandt C.A."/>
            <person name="Kohler A."/>
            <person name="Hesse C.N."/>
            <person name="Sharpton T.J."/>
            <person name="Martin F."/>
            <person name="Spatafora J.W."/>
        </authorList>
    </citation>
    <scope>NUCLEOTIDE SEQUENCE [LARGE SCALE GENOMIC DNA]</scope>
    <source>
        <strain evidence="1 2">OSC145934</strain>
    </source>
</reference>
<comment type="caution">
    <text evidence="1">The sequence shown here is derived from an EMBL/GenBank/DDBJ whole genome shotgun (WGS) entry which is preliminary data.</text>
</comment>
<dbReference type="EMBL" id="NPHW01003632">
    <property type="protein sequence ID" value="OXV09242.1"/>
    <property type="molecule type" value="Genomic_DNA"/>
</dbReference>
<accession>A0A232LYP6</accession>
<organism evidence="1 2">
    <name type="scientific">Elaphomyces granulatus</name>
    <dbReference type="NCBI Taxonomy" id="519963"/>
    <lineage>
        <taxon>Eukaryota</taxon>
        <taxon>Fungi</taxon>
        <taxon>Dikarya</taxon>
        <taxon>Ascomycota</taxon>
        <taxon>Pezizomycotina</taxon>
        <taxon>Eurotiomycetes</taxon>
        <taxon>Eurotiomycetidae</taxon>
        <taxon>Eurotiales</taxon>
        <taxon>Elaphomycetaceae</taxon>
        <taxon>Elaphomyces</taxon>
    </lineage>
</organism>
<proteinExistence type="predicted"/>
<sequence length="338" mass="37770">MPKFKTRLKYLEDVTVAIEDEGAFLQTSIQSQMQTVHNLIAQSEFEVQRNISALSMEMSKLTQRDSVNMRIIAAVTLVFLPGTFTATLFSTSFFNFNAGKTDPVMSWWFWLYWVVTISLTLFVLAAWLYITHQENVKTNARLREKDDNEKRIDKGSMVKKDQRRVNERFDYNAQDARMLYEHLTVLTATNGSRDVLNENPTVLSSASPVLSNETQLVSSSGTVPSLSSNTAPTLSTSIVPAASTNTDPAVSTNADPPVLNNTVPAMSNNTGAANSNHTGPLVLQETLTEEARVRLQELEGREQEDKARRVREQQYIALTQEIARRQPPKPPRIGGMGN</sequence>
<dbReference type="Gene3D" id="1.20.58.340">
    <property type="entry name" value="Magnesium transport protein CorA, transmembrane region"/>
    <property type="match status" value="1"/>
</dbReference>
<evidence type="ECO:0000313" key="1">
    <source>
        <dbReference type="EMBL" id="OXV09242.1"/>
    </source>
</evidence>
<keyword evidence="2" id="KW-1185">Reference proteome</keyword>
<name>A0A232LYP6_9EURO</name>